<accession>A0A8J2STM3</accession>
<dbReference type="EMBL" id="CAKKNE010000003">
    <property type="protein sequence ID" value="CAH0372619.1"/>
    <property type="molecule type" value="Genomic_DNA"/>
</dbReference>
<feature type="chain" id="PRO_5035288471" description="Protein xylosyltransferase" evidence="1">
    <location>
        <begin position="29"/>
        <end position="682"/>
    </location>
</feature>
<gene>
    <name evidence="2" type="ORF">PECAL_3P26280</name>
</gene>
<protein>
    <recommendedName>
        <fullName evidence="4">Protein xylosyltransferase</fullName>
    </recommendedName>
</protein>
<keyword evidence="3" id="KW-1185">Reference proteome</keyword>
<feature type="signal peptide" evidence="1">
    <location>
        <begin position="1"/>
        <end position="28"/>
    </location>
</feature>
<keyword evidence="1" id="KW-0732">Signal</keyword>
<organism evidence="2 3">
    <name type="scientific">Pelagomonas calceolata</name>
    <dbReference type="NCBI Taxonomy" id="35677"/>
    <lineage>
        <taxon>Eukaryota</taxon>
        <taxon>Sar</taxon>
        <taxon>Stramenopiles</taxon>
        <taxon>Ochrophyta</taxon>
        <taxon>Pelagophyceae</taxon>
        <taxon>Pelagomonadales</taxon>
        <taxon>Pelagomonadaceae</taxon>
        <taxon>Pelagomonas</taxon>
    </lineage>
</organism>
<reference evidence="2" key="1">
    <citation type="submission" date="2021-11" db="EMBL/GenBank/DDBJ databases">
        <authorList>
            <consortium name="Genoscope - CEA"/>
            <person name="William W."/>
        </authorList>
    </citation>
    <scope>NUCLEOTIDE SEQUENCE</scope>
</reference>
<dbReference type="AlphaFoldDB" id="A0A8J2STM3"/>
<proteinExistence type="predicted"/>
<sequence length="682" mass="75122">MMSRARPWMRIPTMYLCLLMMVLSDGQGETLIAARQRIMGWRMNLRLGEQNIRVELNASSNALAKHILRERCLGNATFGVTCSLKWLMHHVRVTVARHLADDDAARFAWEMDDASAVTRLLRGQSGLFPRRRRNAAARAGLFMSVRSPIVAQMMAAALRDAFPESAVRRGEILRLHAACGTAHILGCTPEFWAELLGSEAMGLLGGIHLTAGGRWTHVAKVVALAAYEYACRVADDFVAPPGTLRALSAVMGTAYVFDFGSGPYVNKGCDVLVLGPPLALSHLPERWTTLHPAKVLPVPMVVNDSSNVLRWTNKSGIIMTRANASLDSPRRRGERDTVCLGGVASFRVPNNDDQQAIHQTFKALGIRRSTAACADQAHGGVTLLTTIPRITMEPMATDHISETLLAIGENAYRPDVASIVVMVDQCGLGDDALCTRALRSTIAELRVTHAARLEDTQATVGALEKIVAEAFGRQPTYADMFRRADRLQGVVVLTNADIVFRDLDRLNASALAKEKLVLVFSVWVPPLGSLYRAHCPDPVVFERAHHRVHVDRLLNVCPRDGTSWSWDSFAFHAPLSRGGSDLSYETLEELRPTPVYMNQMGAEHRAGYFVRANGFSLSNACNLVGAEHWHCLGAKTHPWQPREKHVDFELLRMIGYNEWVVQVGDSGVLDGFCDTRGRVASN</sequence>
<dbReference type="Proteomes" id="UP000789595">
    <property type="component" value="Unassembled WGS sequence"/>
</dbReference>
<evidence type="ECO:0000313" key="3">
    <source>
        <dbReference type="Proteomes" id="UP000789595"/>
    </source>
</evidence>
<evidence type="ECO:0008006" key="4">
    <source>
        <dbReference type="Google" id="ProtNLM"/>
    </source>
</evidence>
<evidence type="ECO:0000256" key="1">
    <source>
        <dbReference type="SAM" id="SignalP"/>
    </source>
</evidence>
<name>A0A8J2STM3_9STRA</name>
<evidence type="ECO:0000313" key="2">
    <source>
        <dbReference type="EMBL" id="CAH0372619.1"/>
    </source>
</evidence>
<comment type="caution">
    <text evidence="2">The sequence shown here is derived from an EMBL/GenBank/DDBJ whole genome shotgun (WGS) entry which is preliminary data.</text>
</comment>